<evidence type="ECO:0000256" key="1">
    <source>
        <dbReference type="SAM" id="MobiDB-lite"/>
    </source>
</evidence>
<evidence type="ECO:0000313" key="2">
    <source>
        <dbReference type="EMBL" id="KOX74427.1"/>
    </source>
</evidence>
<gene>
    <name evidence="2" type="ORF">WN51_00410</name>
</gene>
<protein>
    <submittedName>
        <fullName evidence="2">Uncharacterized protein</fullName>
    </submittedName>
</protein>
<dbReference type="AlphaFoldDB" id="A0A0M9A035"/>
<sequence>MGVTIFPEYSTSSGVRARGKPRGTCDSSEVEAVSVKWLGASVAAATTGMKLGSGINTFTWRRCRLIIKV</sequence>
<proteinExistence type="predicted"/>
<name>A0A0M9A035_9HYME</name>
<dbReference type="Proteomes" id="UP000053105">
    <property type="component" value="Unassembled WGS sequence"/>
</dbReference>
<dbReference type="EMBL" id="KQ435789">
    <property type="protein sequence ID" value="KOX74427.1"/>
    <property type="molecule type" value="Genomic_DNA"/>
</dbReference>
<accession>A0A0M9A035</accession>
<organism evidence="2 3">
    <name type="scientific">Melipona quadrifasciata</name>
    <dbReference type="NCBI Taxonomy" id="166423"/>
    <lineage>
        <taxon>Eukaryota</taxon>
        <taxon>Metazoa</taxon>
        <taxon>Ecdysozoa</taxon>
        <taxon>Arthropoda</taxon>
        <taxon>Hexapoda</taxon>
        <taxon>Insecta</taxon>
        <taxon>Pterygota</taxon>
        <taxon>Neoptera</taxon>
        <taxon>Endopterygota</taxon>
        <taxon>Hymenoptera</taxon>
        <taxon>Apocrita</taxon>
        <taxon>Aculeata</taxon>
        <taxon>Apoidea</taxon>
        <taxon>Anthophila</taxon>
        <taxon>Apidae</taxon>
        <taxon>Melipona</taxon>
    </lineage>
</organism>
<evidence type="ECO:0000313" key="3">
    <source>
        <dbReference type="Proteomes" id="UP000053105"/>
    </source>
</evidence>
<reference evidence="2 3" key="1">
    <citation type="submission" date="2015-07" db="EMBL/GenBank/DDBJ databases">
        <title>The genome of Melipona quadrifasciata.</title>
        <authorList>
            <person name="Pan H."/>
            <person name="Kapheim K."/>
        </authorList>
    </citation>
    <scope>NUCLEOTIDE SEQUENCE [LARGE SCALE GENOMIC DNA]</scope>
    <source>
        <strain evidence="2">0111107301</strain>
        <tissue evidence="2">Whole body</tissue>
    </source>
</reference>
<keyword evidence="3" id="KW-1185">Reference proteome</keyword>
<feature type="region of interest" description="Disordered" evidence="1">
    <location>
        <begin position="1"/>
        <end position="22"/>
    </location>
</feature>